<evidence type="ECO:0000313" key="10">
    <source>
        <dbReference type="Proteomes" id="UP001415857"/>
    </source>
</evidence>
<comment type="similarity">
    <text evidence="2 7">Belongs to the NSE4 family.</text>
</comment>
<dbReference type="EMBL" id="JBBPBK010000012">
    <property type="protein sequence ID" value="KAK9273938.1"/>
    <property type="molecule type" value="Genomic_DNA"/>
</dbReference>
<dbReference type="PANTHER" id="PTHR16140">
    <property type="entry name" value="NON-STRUCTURAL MAINTENANCE OF CHROMOSOMES ELEMENT 4"/>
    <property type="match status" value="1"/>
</dbReference>
<keyword evidence="3 7" id="KW-0227">DNA damage</keyword>
<dbReference type="GO" id="GO:0006310">
    <property type="term" value="P:DNA recombination"/>
    <property type="evidence" value="ECO:0007669"/>
    <property type="project" value="UniProtKB-UniRule"/>
</dbReference>
<dbReference type="GO" id="GO:0030915">
    <property type="term" value="C:Smc5-Smc6 complex"/>
    <property type="evidence" value="ECO:0007669"/>
    <property type="project" value="UniProtKB-UniRule"/>
</dbReference>
<evidence type="ECO:0000256" key="6">
    <source>
        <dbReference type="ARBA" id="ARBA00023242"/>
    </source>
</evidence>
<evidence type="ECO:0000256" key="7">
    <source>
        <dbReference type="RuleBase" id="RU365071"/>
    </source>
</evidence>
<evidence type="ECO:0000256" key="3">
    <source>
        <dbReference type="ARBA" id="ARBA00022763"/>
    </source>
</evidence>
<keyword evidence="10" id="KW-1185">Reference proteome</keyword>
<evidence type="ECO:0000256" key="1">
    <source>
        <dbReference type="ARBA" id="ARBA00004123"/>
    </source>
</evidence>
<comment type="caution">
    <text evidence="9">The sequence shown here is derived from an EMBL/GenBank/DDBJ whole genome shotgun (WGS) entry which is preliminary data.</text>
</comment>
<dbReference type="GO" id="GO:0005634">
    <property type="term" value="C:nucleus"/>
    <property type="evidence" value="ECO:0007669"/>
    <property type="project" value="UniProtKB-SubCell"/>
</dbReference>
<evidence type="ECO:0000256" key="4">
    <source>
        <dbReference type="ARBA" id="ARBA00023172"/>
    </source>
</evidence>
<feature type="domain" description="Non-structural maintenance of chromosome element 4 C-terminal" evidence="8">
    <location>
        <begin position="211"/>
        <end position="298"/>
    </location>
</feature>
<dbReference type="GO" id="GO:0006281">
    <property type="term" value="P:DNA repair"/>
    <property type="evidence" value="ECO:0007669"/>
    <property type="project" value="UniProtKB-UniRule"/>
</dbReference>
<evidence type="ECO:0000256" key="2">
    <source>
        <dbReference type="ARBA" id="ARBA00008997"/>
    </source>
</evidence>
<keyword evidence="6 7" id="KW-0539">Nucleus</keyword>
<proteinExistence type="inferred from homology"/>
<accession>A0AAP0WMK4</accession>
<dbReference type="AlphaFoldDB" id="A0AAP0WMK4"/>
<name>A0AAP0WMK4_LIQFO</name>
<sequence length="304" mass="34193">MKIATEQDSATMSLEQDFGAKSPISDQSVTDFRKLRLDYLAVKDSVIGKEHTLREEFDEFSTIITKVDRLHQLVQKPREQVSDAEALLNITNTLFSSLKSSQNPDGVTDFISSLLEQYDRKSGSKGDCNLISWRKLGLDTSIIFRKAPGMPTMLGPMNKPTNRKSVIQRKQKRAVQTISPDEVEDTACQSKTDTEKNLLRMFGILKKRKCIQLEKLVLNRTSFSQTVENIFALSFLVKDGRSEITIDDNGNHLVVPQNAPTATAIADGKVSHHHFVLRLDYKDWQLMIGSVQKGEEAIPHRTSG</sequence>
<evidence type="ECO:0000256" key="5">
    <source>
        <dbReference type="ARBA" id="ARBA00023204"/>
    </source>
</evidence>
<reference evidence="9 10" key="1">
    <citation type="journal article" date="2024" name="Plant J.">
        <title>Genome sequences and population genomics reveal climatic adaptation and genomic divergence between two closely related sweetgum species.</title>
        <authorList>
            <person name="Xu W.Q."/>
            <person name="Ren C.Q."/>
            <person name="Zhang X.Y."/>
            <person name="Comes H.P."/>
            <person name="Liu X.H."/>
            <person name="Li Y.G."/>
            <person name="Kettle C.J."/>
            <person name="Jalonen R."/>
            <person name="Gaisberger H."/>
            <person name="Ma Y.Z."/>
            <person name="Qiu Y.X."/>
        </authorList>
    </citation>
    <scope>NUCLEOTIDE SEQUENCE [LARGE SCALE GENOMIC DNA]</scope>
    <source>
        <strain evidence="9">Hangzhou</strain>
    </source>
</reference>
<dbReference type="Pfam" id="PF08743">
    <property type="entry name" value="Nse4_C"/>
    <property type="match status" value="1"/>
</dbReference>
<protein>
    <recommendedName>
        <fullName evidence="7">Non-structural maintenance of chromosomes element 4</fullName>
    </recommendedName>
</protein>
<comment type="subcellular location">
    <subcellularLocation>
        <location evidence="1 7">Nucleus</location>
    </subcellularLocation>
</comment>
<gene>
    <name evidence="9" type="ORF">L1049_018750</name>
</gene>
<dbReference type="Proteomes" id="UP001415857">
    <property type="component" value="Unassembled WGS sequence"/>
</dbReference>
<evidence type="ECO:0000313" key="9">
    <source>
        <dbReference type="EMBL" id="KAK9273938.1"/>
    </source>
</evidence>
<evidence type="ECO:0000259" key="8">
    <source>
        <dbReference type="Pfam" id="PF08743"/>
    </source>
</evidence>
<dbReference type="InterPro" id="IPR014854">
    <property type="entry name" value="Nse4_C"/>
</dbReference>
<keyword evidence="4 7" id="KW-0233">DNA recombination</keyword>
<dbReference type="PANTHER" id="PTHR16140:SF0">
    <property type="entry name" value="NON-STRUCTURAL MAINTENANCE OF CHROMOSOMES ELEMENT 4"/>
    <property type="match status" value="1"/>
</dbReference>
<comment type="subunit">
    <text evidence="7">Component of the SMC5-SMC6 complex.</text>
</comment>
<comment type="function">
    <text evidence="7">Component of the SMC5-SMC6 complex, that promotes sister chromatid alignment after DNA damage and facilitates double-stranded DNA breaks (DSBs) repair via homologous recombination between sister chromatids.</text>
</comment>
<organism evidence="9 10">
    <name type="scientific">Liquidambar formosana</name>
    <name type="common">Formosan gum</name>
    <dbReference type="NCBI Taxonomy" id="63359"/>
    <lineage>
        <taxon>Eukaryota</taxon>
        <taxon>Viridiplantae</taxon>
        <taxon>Streptophyta</taxon>
        <taxon>Embryophyta</taxon>
        <taxon>Tracheophyta</taxon>
        <taxon>Spermatophyta</taxon>
        <taxon>Magnoliopsida</taxon>
        <taxon>eudicotyledons</taxon>
        <taxon>Gunneridae</taxon>
        <taxon>Pentapetalae</taxon>
        <taxon>Saxifragales</taxon>
        <taxon>Altingiaceae</taxon>
        <taxon>Liquidambar</taxon>
    </lineage>
</organism>
<keyword evidence="5 7" id="KW-0234">DNA repair</keyword>
<dbReference type="InterPro" id="IPR027786">
    <property type="entry name" value="Nse4/EID"/>
</dbReference>